<protein>
    <recommendedName>
        <fullName evidence="3">Nuclear transport factor 2 family protein</fullName>
    </recommendedName>
</protein>
<organism evidence="1 2">
    <name type="scientific">Radiobacillus deserti</name>
    <dbReference type="NCBI Taxonomy" id="2594883"/>
    <lineage>
        <taxon>Bacteria</taxon>
        <taxon>Bacillati</taxon>
        <taxon>Bacillota</taxon>
        <taxon>Bacilli</taxon>
        <taxon>Bacillales</taxon>
        <taxon>Bacillaceae</taxon>
        <taxon>Radiobacillus</taxon>
    </lineage>
</organism>
<dbReference type="AlphaFoldDB" id="A0A516KG75"/>
<reference evidence="1 2" key="1">
    <citation type="submission" date="2019-07" db="EMBL/GenBank/DDBJ databases">
        <authorList>
            <person name="Li J."/>
        </authorList>
    </citation>
    <scope>NUCLEOTIDE SEQUENCE [LARGE SCALE GENOMIC DNA]</scope>
    <source>
        <strain evidence="1 2">TKL69</strain>
    </source>
</reference>
<evidence type="ECO:0000313" key="2">
    <source>
        <dbReference type="Proteomes" id="UP000315215"/>
    </source>
</evidence>
<dbReference type="OrthoDB" id="6692273at2"/>
<accession>A0A516KG75</accession>
<dbReference type="Proteomes" id="UP000315215">
    <property type="component" value="Chromosome"/>
</dbReference>
<gene>
    <name evidence="1" type="ORF">FN924_09370</name>
</gene>
<sequence>MGMYSKEQGIKILCPADCENSPKKKVLKELIIAFSTKNSNTISKYTMKDICWNIVNDLTVQGNEKVAEVLENRITSKIVQIEILNIITHGKTASVNGTIILEDNTIYSFCNVYTFVSAGKSTIKEITTYAIKMNG</sequence>
<proteinExistence type="predicted"/>
<dbReference type="RefSeq" id="WP_143893875.1">
    <property type="nucleotide sequence ID" value="NZ_CP041666.1"/>
</dbReference>
<evidence type="ECO:0000313" key="1">
    <source>
        <dbReference type="EMBL" id="QDP40369.1"/>
    </source>
</evidence>
<keyword evidence="2" id="KW-1185">Reference proteome</keyword>
<evidence type="ECO:0008006" key="3">
    <source>
        <dbReference type="Google" id="ProtNLM"/>
    </source>
</evidence>
<dbReference type="Gene3D" id="3.10.450.50">
    <property type="match status" value="1"/>
</dbReference>
<name>A0A516KG75_9BACI</name>
<dbReference type="KEGG" id="aqt:FN924_09370"/>
<dbReference type="EMBL" id="CP041666">
    <property type="protein sequence ID" value="QDP40369.1"/>
    <property type="molecule type" value="Genomic_DNA"/>
</dbReference>